<dbReference type="InterPro" id="IPR001254">
    <property type="entry name" value="Trypsin_dom"/>
</dbReference>
<dbReference type="VEuPathDB" id="VectorBase:SCAU006240"/>
<feature type="signal peptide" evidence="8">
    <location>
        <begin position="1"/>
        <end position="24"/>
    </location>
</feature>
<keyword evidence="6" id="KW-1015">Disulfide bond</keyword>
<protein>
    <recommendedName>
        <fullName evidence="9">Peptidase S1 domain-containing protein</fullName>
    </recommendedName>
</protein>
<dbReference type="InterPro" id="IPR033116">
    <property type="entry name" value="TRYPSIN_SER"/>
</dbReference>
<dbReference type="InterPro" id="IPR050430">
    <property type="entry name" value="Peptidase_S1"/>
</dbReference>
<dbReference type="PANTHER" id="PTHR24276:SF95">
    <property type="entry name" value="PEPTIDASE S1 DOMAIN-CONTAINING PROTEIN"/>
    <property type="match status" value="1"/>
</dbReference>
<dbReference type="PROSITE" id="PS00134">
    <property type="entry name" value="TRYPSIN_HIS"/>
    <property type="match status" value="1"/>
</dbReference>
<dbReference type="Pfam" id="PF00089">
    <property type="entry name" value="Trypsin"/>
    <property type="match status" value="1"/>
</dbReference>
<dbReference type="PRINTS" id="PR00722">
    <property type="entry name" value="CHYMOTRYPSIN"/>
</dbReference>
<keyword evidence="11" id="KW-1185">Reference proteome</keyword>
<dbReference type="PROSITE" id="PS50240">
    <property type="entry name" value="TRYPSIN_DOM"/>
    <property type="match status" value="1"/>
</dbReference>
<evidence type="ECO:0000256" key="8">
    <source>
        <dbReference type="SAM" id="SignalP"/>
    </source>
</evidence>
<evidence type="ECO:0000256" key="4">
    <source>
        <dbReference type="ARBA" id="ARBA00022801"/>
    </source>
</evidence>
<evidence type="ECO:0000259" key="9">
    <source>
        <dbReference type="PROSITE" id="PS50240"/>
    </source>
</evidence>
<evidence type="ECO:0000256" key="5">
    <source>
        <dbReference type="ARBA" id="ARBA00022825"/>
    </source>
</evidence>
<dbReference type="Gene3D" id="2.40.10.10">
    <property type="entry name" value="Trypsin-like serine proteases"/>
    <property type="match status" value="1"/>
</dbReference>
<dbReference type="InterPro" id="IPR018114">
    <property type="entry name" value="TRYPSIN_HIS"/>
</dbReference>
<dbReference type="FunFam" id="2.40.10.10:FF:000068">
    <property type="entry name" value="transmembrane protease serine 2"/>
    <property type="match status" value="1"/>
</dbReference>
<keyword evidence="3 7" id="KW-0645">Protease</keyword>
<dbReference type="GO" id="GO:0004252">
    <property type="term" value="F:serine-type endopeptidase activity"/>
    <property type="evidence" value="ECO:0007669"/>
    <property type="project" value="InterPro"/>
</dbReference>
<evidence type="ECO:0000313" key="10">
    <source>
        <dbReference type="EnsemblMetazoa" id="SCAU006240-PA"/>
    </source>
</evidence>
<dbReference type="PROSITE" id="PS00135">
    <property type="entry name" value="TRYPSIN_SER"/>
    <property type="match status" value="1"/>
</dbReference>
<name>A0A1I8PAF0_STOCA</name>
<keyword evidence="4 7" id="KW-0378">Hydrolase</keyword>
<proteinExistence type="inferred from homology"/>
<dbReference type="GO" id="GO:0006508">
    <property type="term" value="P:proteolysis"/>
    <property type="evidence" value="ECO:0007669"/>
    <property type="project" value="UniProtKB-KW"/>
</dbReference>
<dbReference type="InterPro" id="IPR001314">
    <property type="entry name" value="Peptidase_S1A"/>
</dbReference>
<feature type="chain" id="PRO_5009326294" description="Peptidase S1 domain-containing protein" evidence="8">
    <location>
        <begin position="25"/>
        <end position="279"/>
    </location>
</feature>
<comment type="similarity">
    <text evidence="2">Belongs to the peptidase S1 family.</text>
</comment>
<keyword evidence="5 7" id="KW-0720">Serine protease</keyword>
<dbReference type="PANTHER" id="PTHR24276">
    <property type="entry name" value="POLYSERASE-RELATED"/>
    <property type="match status" value="1"/>
</dbReference>
<reference evidence="10" key="1">
    <citation type="submission" date="2020-05" db="UniProtKB">
        <authorList>
            <consortium name="EnsemblMetazoa"/>
        </authorList>
    </citation>
    <scope>IDENTIFICATION</scope>
    <source>
        <strain evidence="10">USDA</strain>
    </source>
</reference>
<feature type="domain" description="Peptidase S1" evidence="9">
    <location>
        <begin position="45"/>
        <end position="279"/>
    </location>
</feature>
<dbReference type="KEGG" id="scac:106083261"/>
<keyword evidence="8" id="KW-0732">Signal</keyword>
<dbReference type="InterPro" id="IPR009003">
    <property type="entry name" value="Peptidase_S1_PA"/>
</dbReference>
<sequence length="279" mass="30803">MFLRPWLLCLLAVGLCSLWPCTEGALDLEAYFEALDKAPESQERVVGGYSVGNEEYIPYQISLQYNKDGDYRHFCGGSIISPNRILTAAHCVEGQKPDKLSILAGINDLGSKEGSRSQVTAIDYHSNYVPLKSSDIAILNIEPPLELDGQRIDKIDVTGYEAVGGKQAVLLSGWGSVHHFGNGILAKYPKRLQKLDYTTITNEECKRTMENLSDTEICAVERFGKGACNGDSGGPLIMRREDQLVQVGIVSYGTAFCASSAPDVYTRVTMFDDWIKERF</sequence>
<dbReference type="STRING" id="35570.A0A1I8PAF0"/>
<dbReference type="InterPro" id="IPR043504">
    <property type="entry name" value="Peptidase_S1_PA_chymotrypsin"/>
</dbReference>
<dbReference type="AlphaFoldDB" id="A0A1I8PAF0"/>
<evidence type="ECO:0000313" key="11">
    <source>
        <dbReference type="Proteomes" id="UP000095300"/>
    </source>
</evidence>
<evidence type="ECO:0000256" key="3">
    <source>
        <dbReference type="ARBA" id="ARBA00022670"/>
    </source>
</evidence>
<dbReference type="GO" id="GO:0005576">
    <property type="term" value="C:extracellular region"/>
    <property type="evidence" value="ECO:0007669"/>
    <property type="project" value="UniProtKB-SubCell"/>
</dbReference>
<dbReference type="SUPFAM" id="SSF50494">
    <property type="entry name" value="Trypsin-like serine proteases"/>
    <property type="match status" value="1"/>
</dbReference>
<accession>A0A1I8PAF0</accession>
<evidence type="ECO:0000256" key="2">
    <source>
        <dbReference type="ARBA" id="ARBA00007664"/>
    </source>
</evidence>
<comment type="subcellular location">
    <subcellularLocation>
        <location evidence="1">Secreted</location>
        <location evidence="1">Extracellular space</location>
    </subcellularLocation>
</comment>
<dbReference type="CDD" id="cd00190">
    <property type="entry name" value="Tryp_SPc"/>
    <property type="match status" value="1"/>
</dbReference>
<evidence type="ECO:0000256" key="1">
    <source>
        <dbReference type="ARBA" id="ARBA00004239"/>
    </source>
</evidence>
<evidence type="ECO:0000256" key="7">
    <source>
        <dbReference type="RuleBase" id="RU363034"/>
    </source>
</evidence>
<dbReference type="SMART" id="SM00020">
    <property type="entry name" value="Tryp_SPc"/>
    <property type="match status" value="1"/>
</dbReference>
<evidence type="ECO:0000256" key="6">
    <source>
        <dbReference type="ARBA" id="ARBA00023157"/>
    </source>
</evidence>
<dbReference type="EnsemblMetazoa" id="SCAU006240-RA">
    <property type="protein sequence ID" value="SCAU006240-PA"/>
    <property type="gene ID" value="SCAU006240"/>
</dbReference>
<dbReference type="FunFam" id="2.40.10.10:FF:000036">
    <property type="entry name" value="Trypsin beta"/>
    <property type="match status" value="1"/>
</dbReference>
<dbReference type="Proteomes" id="UP000095300">
    <property type="component" value="Unassembled WGS sequence"/>
</dbReference>
<organism evidence="10 11">
    <name type="scientific">Stomoxys calcitrans</name>
    <name type="common">Stable fly</name>
    <name type="synonym">Conops calcitrans</name>
    <dbReference type="NCBI Taxonomy" id="35570"/>
    <lineage>
        <taxon>Eukaryota</taxon>
        <taxon>Metazoa</taxon>
        <taxon>Ecdysozoa</taxon>
        <taxon>Arthropoda</taxon>
        <taxon>Hexapoda</taxon>
        <taxon>Insecta</taxon>
        <taxon>Pterygota</taxon>
        <taxon>Neoptera</taxon>
        <taxon>Endopterygota</taxon>
        <taxon>Diptera</taxon>
        <taxon>Brachycera</taxon>
        <taxon>Muscomorpha</taxon>
        <taxon>Muscoidea</taxon>
        <taxon>Muscidae</taxon>
        <taxon>Stomoxys</taxon>
    </lineage>
</organism>
<dbReference type="OrthoDB" id="6755574at2759"/>
<gene>
    <name evidence="10" type="primary">106083261</name>
</gene>